<protein>
    <recommendedName>
        <fullName evidence="1">DUF559 domain-containing protein</fullName>
    </recommendedName>
</protein>
<evidence type="ECO:0000259" key="1">
    <source>
        <dbReference type="Pfam" id="PF04480"/>
    </source>
</evidence>
<dbReference type="PATRIC" id="fig|1195236.3.peg.1810"/>
<dbReference type="STRING" id="1195236.CTER_1486"/>
<sequence length="312" mass="36950">MIIIQFEDFPPKIKMHINGVVAKYMDSYVRDHLVWTPEQLCADFVAYLKKLHSRGCYGDYELIDGEIAPLHKDGQLWMVSSDANTYLMDKFNRKYEKHKVLARKKAPLFDRIRLGYRWDTTKFYDLNYGLKNGSDYEKADIVEKSTIVPWTMEHVNQQLKSKYNTDLGSVLIELSKSEIEINFYDYWLNMYYSNPLAPALIPEVCGDRVMYYCSKFRDEYALESLEHWPSTDEVKRMNIRFDFAIINWHKQKKLLIELDGHEYHKTVEQRNHDAIKRTIAANRGWQLVVITGTQINRNIDACFSNIKEFLQK</sequence>
<proteinExistence type="predicted"/>
<gene>
    <name evidence="2" type="ORF">CTER_1486</name>
</gene>
<comment type="caution">
    <text evidence="2">The sequence shown here is derived from an EMBL/GenBank/DDBJ whole genome shotgun (WGS) entry which is preliminary data.</text>
</comment>
<keyword evidence="3" id="KW-1185">Reference proteome</keyword>
<accession>S0FKX8</accession>
<dbReference type="Proteomes" id="UP000014155">
    <property type="component" value="Unassembled WGS sequence"/>
</dbReference>
<dbReference type="eggNOG" id="ENOG5034AY9">
    <property type="taxonomic scope" value="Bacteria"/>
</dbReference>
<organism evidence="2 3">
    <name type="scientific">Ruminiclostridium cellobioparum subsp. termitidis CT1112</name>
    <dbReference type="NCBI Taxonomy" id="1195236"/>
    <lineage>
        <taxon>Bacteria</taxon>
        <taxon>Bacillati</taxon>
        <taxon>Bacillota</taxon>
        <taxon>Clostridia</taxon>
        <taxon>Eubacteriales</taxon>
        <taxon>Oscillospiraceae</taxon>
        <taxon>Ruminiclostridium</taxon>
    </lineage>
</organism>
<evidence type="ECO:0000313" key="3">
    <source>
        <dbReference type="Proteomes" id="UP000014155"/>
    </source>
</evidence>
<dbReference type="AlphaFoldDB" id="S0FKX8"/>
<reference evidence="2 3" key="1">
    <citation type="journal article" date="2013" name="Genome Announc.">
        <title>Draft Genome Sequence of the Cellulolytic, Mesophilic, Anaerobic Bacterium Clostridium termitidis Strain CT1112 (DSM 5398).</title>
        <authorList>
            <person name="Lal S."/>
            <person name="Ramachandran U."/>
            <person name="Zhang X."/>
            <person name="Munir R."/>
            <person name="Sparling R."/>
            <person name="Levin D.B."/>
        </authorList>
    </citation>
    <scope>NUCLEOTIDE SEQUENCE [LARGE SCALE GENOMIC DNA]</scope>
    <source>
        <strain evidence="2 3">CT1112</strain>
    </source>
</reference>
<dbReference type="Gene3D" id="3.40.960.10">
    <property type="entry name" value="VSR Endonuclease"/>
    <property type="match status" value="1"/>
</dbReference>
<dbReference type="Pfam" id="PF04480">
    <property type="entry name" value="DUF559"/>
    <property type="match status" value="1"/>
</dbReference>
<dbReference type="RefSeq" id="WP_004624780.1">
    <property type="nucleotide sequence ID" value="NZ_AORV01000026.1"/>
</dbReference>
<dbReference type="EMBL" id="AORV01000026">
    <property type="protein sequence ID" value="EMS72542.1"/>
    <property type="molecule type" value="Genomic_DNA"/>
</dbReference>
<evidence type="ECO:0000313" key="2">
    <source>
        <dbReference type="EMBL" id="EMS72542.1"/>
    </source>
</evidence>
<feature type="domain" description="DUF559" evidence="1">
    <location>
        <begin position="250"/>
        <end position="310"/>
    </location>
</feature>
<dbReference type="InterPro" id="IPR007569">
    <property type="entry name" value="DUF559"/>
</dbReference>
<name>S0FKX8_RUMCE</name>